<protein>
    <submittedName>
        <fullName evidence="3">Phosphoglycerate mutase family protein</fullName>
    </submittedName>
</protein>
<gene>
    <name evidence="3" type="ORF">HMPREF3182_01524</name>
</gene>
<accession>A0A134CDH7</accession>
<organism evidence="3 4">
    <name type="scientific">Megasphaera hutchinsoni</name>
    <dbReference type="NCBI Taxonomy" id="1588748"/>
    <lineage>
        <taxon>Bacteria</taxon>
        <taxon>Bacillati</taxon>
        <taxon>Bacillota</taxon>
        <taxon>Negativicutes</taxon>
        <taxon>Veillonellales</taxon>
        <taxon>Veillonellaceae</taxon>
        <taxon>Megasphaera</taxon>
    </lineage>
</organism>
<name>A0A134CDH7_9FIRM</name>
<feature type="binding site" evidence="2">
    <location>
        <position position="58"/>
    </location>
    <ligand>
        <name>substrate</name>
    </ligand>
</feature>
<dbReference type="InterPro" id="IPR029033">
    <property type="entry name" value="His_PPase_superfam"/>
</dbReference>
<proteinExistence type="predicted"/>
<feature type="active site" description="Tele-phosphohistidine intermediate" evidence="1">
    <location>
        <position position="9"/>
    </location>
</feature>
<evidence type="ECO:0000256" key="1">
    <source>
        <dbReference type="PIRSR" id="PIRSR613078-1"/>
    </source>
</evidence>
<comment type="caution">
    <text evidence="3">The sequence shown here is derived from an EMBL/GenBank/DDBJ whole genome shotgun (WGS) entry which is preliminary data.</text>
</comment>
<feature type="binding site" evidence="2">
    <location>
        <begin position="8"/>
        <end position="15"/>
    </location>
    <ligand>
        <name>substrate</name>
    </ligand>
</feature>
<dbReference type="PANTHER" id="PTHR48100">
    <property type="entry name" value="BROAD-SPECIFICITY PHOSPHATASE YOR283W-RELATED"/>
    <property type="match status" value="1"/>
</dbReference>
<dbReference type="SUPFAM" id="SSF53254">
    <property type="entry name" value="Phosphoglycerate mutase-like"/>
    <property type="match status" value="1"/>
</dbReference>
<dbReference type="EMBL" id="LSDT01000050">
    <property type="protein sequence ID" value="KXB90210.1"/>
    <property type="molecule type" value="Genomic_DNA"/>
</dbReference>
<dbReference type="RefSeq" id="WP_062486583.1">
    <property type="nucleotide sequence ID" value="NZ_KQ960955.1"/>
</dbReference>
<dbReference type="PANTHER" id="PTHR48100:SF62">
    <property type="entry name" value="GLUCOSYL-3-PHOSPHOGLYCERATE PHOSPHATASE"/>
    <property type="match status" value="1"/>
</dbReference>
<evidence type="ECO:0000313" key="3">
    <source>
        <dbReference type="EMBL" id="KXB90210.1"/>
    </source>
</evidence>
<dbReference type="SMART" id="SM00855">
    <property type="entry name" value="PGAM"/>
    <property type="match status" value="1"/>
</dbReference>
<dbReference type="InterPro" id="IPR050275">
    <property type="entry name" value="PGM_Phosphatase"/>
</dbReference>
<dbReference type="Pfam" id="PF00300">
    <property type="entry name" value="His_Phos_1"/>
    <property type="match status" value="1"/>
</dbReference>
<sequence length="212" mass="24186">MIRIILIRHGETSWNVAGRFQGQEDTCLSEAGQRQGKQVAEALRGTAIDAVVASPLHRAKVTAQYCAQLHDLPVHTDERLIEINHGKWEGMLVDEVQATYPELYTQWHQHPHLVTMPNGESLADMKRRIQDALHEYCYKYEGKTILVAAHDAVNKVMICSMLGLDMSHFWQIKQDNTCINILEGTEQAWRIVLLNSVSHRNVLFCEMEQKGL</sequence>
<dbReference type="GO" id="GO:0005737">
    <property type="term" value="C:cytoplasm"/>
    <property type="evidence" value="ECO:0007669"/>
    <property type="project" value="TreeGrafter"/>
</dbReference>
<dbReference type="Gene3D" id="3.40.50.1240">
    <property type="entry name" value="Phosphoglycerate mutase-like"/>
    <property type="match status" value="1"/>
</dbReference>
<dbReference type="CDD" id="cd07067">
    <property type="entry name" value="HP_PGM_like"/>
    <property type="match status" value="1"/>
</dbReference>
<dbReference type="PROSITE" id="PS00175">
    <property type="entry name" value="PG_MUTASE"/>
    <property type="match status" value="1"/>
</dbReference>
<dbReference type="InterPro" id="IPR013078">
    <property type="entry name" value="His_Pase_superF_clade-1"/>
</dbReference>
<evidence type="ECO:0000313" key="4">
    <source>
        <dbReference type="Proteomes" id="UP000070160"/>
    </source>
</evidence>
<dbReference type="PATRIC" id="fig|1588748.3.peg.1476"/>
<reference evidence="4" key="1">
    <citation type="submission" date="2016-01" db="EMBL/GenBank/DDBJ databases">
        <authorList>
            <person name="Mitreva M."/>
            <person name="Pepin K.H."/>
            <person name="Mihindukulasuriya K.A."/>
            <person name="Fulton R."/>
            <person name="Fronick C."/>
            <person name="O'Laughlin M."/>
            <person name="Miner T."/>
            <person name="Herter B."/>
            <person name="Rosa B.A."/>
            <person name="Cordes M."/>
            <person name="Tomlinson C."/>
            <person name="Wollam A."/>
            <person name="Palsikar V.B."/>
            <person name="Mardis E.R."/>
            <person name="Wilson R.K."/>
        </authorList>
    </citation>
    <scope>NUCLEOTIDE SEQUENCE [LARGE SCALE GENOMIC DNA]</scope>
    <source>
        <strain evidence="4">KA00182</strain>
    </source>
</reference>
<evidence type="ECO:0000256" key="2">
    <source>
        <dbReference type="PIRSR" id="PIRSR613078-2"/>
    </source>
</evidence>
<dbReference type="GO" id="GO:0016791">
    <property type="term" value="F:phosphatase activity"/>
    <property type="evidence" value="ECO:0007669"/>
    <property type="project" value="TreeGrafter"/>
</dbReference>
<dbReference type="Proteomes" id="UP000070160">
    <property type="component" value="Unassembled WGS sequence"/>
</dbReference>
<feature type="active site" description="Proton donor/acceptor" evidence="1">
    <location>
        <position position="82"/>
    </location>
</feature>
<dbReference type="STRING" id="1588748.HMPREF3182_01524"/>
<dbReference type="AlphaFoldDB" id="A0A134CDH7"/>
<dbReference type="InterPro" id="IPR001345">
    <property type="entry name" value="PG/BPGM_mutase_AS"/>
</dbReference>
<keyword evidence="4" id="KW-1185">Reference proteome</keyword>